<feature type="region of interest" description="Disordered" evidence="1">
    <location>
        <begin position="1"/>
        <end position="90"/>
    </location>
</feature>
<feature type="compositionally biased region" description="Polar residues" evidence="1">
    <location>
        <begin position="167"/>
        <end position="177"/>
    </location>
</feature>
<dbReference type="EMBL" id="JAHYIQ010000005">
    <property type="protein sequence ID" value="KAK1131880.1"/>
    <property type="molecule type" value="Genomic_DNA"/>
</dbReference>
<comment type="caution">
    <text evidence="2">The sequence shown here is derived from an EMBL/GenBank/DDBJ whole genome shotgun (WGS) entry which is preliminary data.</text>
</comment>
<reference evidence="2" key="1">
    <citation type="submission" date="2021-10" db="EMBL/GenBank/DDBJ databases">
        <title>Melipona bicolor Genome sequencing and assembly.</title>
        <authorList>
            <person name="Araujo N.S."/>
            <person name="Arias M.C."/>
        </authorList>
    </citation>
    <scope>NUCLEOTIDE SEQUENCE</scope>
    <source>
        <strain evidence="2">USP_2M_L1-L4_2017</strain>
        <tissue evidence="2">Whole body</tissue>
    </source>
</reference>
<gene>
    <name evidence="2" type="ORF">K0M31_016028</name>
</gene>
<name>A0AA40KT70_9HYME</name>
<protein>
    <submittedName>
        <fullName evidence="2">Uncharacterized protein</fullName>
    </submittedName>
</protein>
<feature type="compositionally biased region" description="Polar residues" evidence="1">
    <location>
        <begin position="42"/>
        <end position="55"/>
    </location>
</feature>
<dbReference type="Proteomes" id="UP001177670">
    <property type="component" value="Unassembled WGS sequence"/>
</dbReference>
<feature type="compositionally biased region" description="Polar residues" evidence="1">
    <location>
        <begin position="1"/>
        <end position="10"/>
    </location>
</feature>
<keyword evidence="3" id="KW-1185">Reference proteome</keyword>
<sequence>MPTTPLQLSIPSPAPSSGRVQRKITSLGSSVGLNKEGYDSGADSTPRATKLSPATLSRHRAESSGYDSIVRDSETSSIASDSSRHTGALQEHQGGALGVLTSTLCGCFSGGTAGGRVRAPVTGPVPGPSATGAIRATGDTRLHKRGRGHPGQARAVALGSTRHDIQDTQPATTAAPS</sequence>
<feature type="region of interest" description="Disordered" evidence="1">
    <location>
        <begin position="113"/>
        <end position="134"/>
    </location>
</feature>
<dbReference type="AlphaFoldDB" id="A0AA40KT70"/>
<evidence type="ECO:0000313" key="2">
    <source>
        <dbReference type="EMBL" id="KAK1131880.1"/>
    </source>
</evidence>
<evidence type="ECO:0000313" key="3">
    <source>
        <dbReference type="Proteomes" id="UP001177670"/>
    </source>
</evidence>
<feature type="region of interest" description="Disordered" evidence="1">
    <location>
        <begin position="158"/>
        <end position="177"/>
    </location>
</feature>
<accession>A0AA40KT70</accession>
<evidence type="ECO:0000256" key="1">
    <source>
        <dbReference type="SAM" id="MobiDB-lite"/>
    </source>
</evidence>
<proteinExistence type="predicted"/>
<organism evidence="2 3">
    <name type="scientific">Melipona bicolor</name>
    <dbReference type="NCBI Taxonomy" id="60889"/>
    <lineage>
        <taxon>Eukaryota</taxon>
        <taxon>Metazoa</taxon>
        <taxon>Ecdysozoa</taxon>
        <taxon>Arthropoda</taxon>
        <taxon>Hexapoda</taxon>
        <taxon>Insecta</taxon>
        <taxon>Pterygota</taxon>
        <taxon>Neoptera</taxon>
        <taxon>Endopterygota</taxon>
        <taxon>Hymenoptera</taxon>
        <taxon>Apocrita</taxon>
        <taxon>Aculeata</taxon>
        <taxon>Apoidea</taxon>
        <taxon>Anthophila</taxon>
        <taxon>Apidae</taxon>
        <taxon>Melipona</taxon>
    </lineage>
</organism>
<feature type="compositionally biased region" description="Polar residues" evidence="1">
    <location>
        <begin position="23"/>
        <end position="32"/>
    </location>
</feature>